<dbReference type="PANTHER" id="PTHR46401:SF2">
    <property type="entry name" value="GLYCOSYLTRANSFERASE WBBK-RELATED"/>
    <property type="match status" value="1"/>
</dbReference>
<dbReference type="AlphaFoldDB" id="A0A549TC21"/>
<evidence type="ECO:0000259" key="2">
    <source>
        <dbReference type="Pfam" id="PF00534"/>
    </source>
</evidence>
<evidence type="ECO:0000313" key="3">
    <source>
        <dbReference type="EMBL" id="TRL39422.1"/>
    </source>
</evidence>
<protein>
    <submittedName>
        <fullName evidence="3">Glycosyltransferase family 4 protein</fullName>
    </submittedName>
</protein>
<comment type="caution">
    <text evidence="3">The sequence shown here is derived from an EMBL/GenBank/DDBJ whole genome shotgun (WGS) entry which is preliminary data.</text>
</comment>
<dbReference type="GO" id="GO:0016757">
    <property type="term" value="F:glycosyltransferase activity"/>
    <property type="evidence" value="ECO:0007669"/>
    <property type="project" value="InterPro"/>
</dbReference>
<evidence type="ECO:0000256" key="1">
    <source>
        <dbReference type="ARBA" id="ARBA00022679"/>
    </source>
</evidence>
<organism evidence="3 4">
    <name type="scientific">Rhizobium straminoryzae</name>
    <dbReference type="NCBI Taxonomy" id="1387186"/>
    <lineage>
        <taxon>Bacteria</taxon>
        <taxon>Pseudomonadati</taxon>
        <taxon>Pseudomonadota</taxon>
        <taxon>Alphaproteobacteria</taxon>
        <taxon>Hyphomicrobiales</taxon>
        <taxon>Rhizobiaceae</taxon>
        <taxon>Rhizobium/Agrobacterium group</taxon>
        <taxon>Rhizobium</taxon>
    </lineage>
</organism>
<dbReference type="GO" id="GO:0009103">
    <property type="term" value="P:lipopolysaccharide biosynthetic process"/>
    <property type="evidence" value="ECO:0007669"/>
    <property type="project" value="TreeGrafter"/>
</dbReference>
<gene>
    <name evidence="3" type="ORF">FNA46_09785</name>
</gene>
<dbReference type="EMBL" id="VJMG01000021">
    <property type="protein sequence ID" value="TRL39422.1"/>
    <property type="molecule type" value="Genomic_DNA"/>
</dbReference>
<proteinExistence type="predicted"/>
<evidence type="ECO:0000313" key="4">
    <source>
        <dbReference type="Proteomes" id="UP000316801"/>
    </source>
</evidence>
<dbReference type="PANTHER" id="PTHR46401">
    <property type="entry name" value="GLYCOSYLTRANSFERASE WBBK-RELATED"/>
    <property type="match status" value="1"/>
</dbReference>
<dbReference type="InterPro" id="IPR001296">
    <property type="entry name" value="Glyco_trans_1"/>
</dbReference>
<name>A0A549TC21_9HYPH</name>
<dbReference type="Gene3D" id="3.40.50.2000">
    <property type="entry name" value="Glycogen Phosphorylase B"/>
    <property type="match status" value="2"/>
</dbReference>
<dbReference type="Pfam" id="PF00534">
    <property type="entry name" value="Glycos_transf_1"/>
    <property type="match status" value="1"/>
</dbReference>
<feature type="domain" description="Glycosyl transferase family 1" evidence="2">
    <location>
        <begin position="183"/>
        <end position="338"/>
    </location>
</feature>
<keyword evidence="1 3" id="KW-0808">Transferase</keyword>
<dbReference type="SUPFAM" id="SSF53756">
    <property type="entry name" value="UDP-Glycosyltransferase/glycogen phosphorylase"/>
    <property type="match status" value="1"/>
</dbReference>
<sequence>MPANRRAIRHRHSRIAPLPPGIFFLSSADYARRTGGYVYNTRLLAALEQQGAEVQPLTLPTGFPTVPQRDRAGLLATLKALPSGSVVLTDHIYLCDLAEVFAEAALPVVSIFHHSLVEEQGASAGDRAQALRQAEAAAIARSVRVLVSSAETAHYLKSHYGADPHKLRVSVPGNLHVPRSAVGRRSGPASILSVGAIIARKRYDYMLEVAAHLADFDWRWQIAGDPDRDPAHVAALTARAKELGLADRLTFLGDVSDENLEAAWQAADLYVATSYYEGYGMAVAEALRHGVPVVTTASGAVATWATGGVLQAPADDAAAMAALIRPLLANRPRLQTLSDTAWIFGQTLPTWEETFAGLAGWIGKLALTC</sequence>
<accession>A0A549TC21</accession>
<keyword evidence="4" id="KW-1185">Reference proteome</keyword>
<dbReference type="Proteomes" id="UP000316801">
    <property type="component" value="Unassembled WGS sequence"/>
</dbReference>
<dbReference type="CDD" id="cd03801">
    <property type="entry name" value="GT4_PimA-like"/>
    <property type="match status" value="1"/>
</dbReference>
<reference evidence="3 4" key="1">
    <citation type="submission" date="2019-07" db="EMBL/GenBank/DDBJ databases">
        <title>Ln-dependent methylotrophs.</title>
        <authorList>
            <person name="Tani A."/>
        </authorList>
    </citation>
    <scope>NUCLEOTIDE SEQUENCE [LARGE SCALE GENOMIC DNA]</scope>
    <source>
        <strain evidence="3 4">SM12</strain>
    </source>
</reference>